<keyword evidence="3" id="KW-1185">Reference proteome</keyword>
<evidence type="ECO:0000256" key="1">
    <source>
        <dbReference type="SAM" id="Phobius"/>
    </source>
</evidence>
<dbReference type="EMBL" id="BANC01000025">
    <property type="protein sequence ID" value="GAN79645.1"/>
    <property type="molecule type" value="Genomic_DNA"/>
</dbReference>
<gene>
    <name evidence="2" type="ORF">Aam_025_033</name>
</gene>
<proteinExistence type="predicted"/>
<feature type="transmembrane region" description="Helical" evidence="1">
    <location>
        <begin position="36"/>
        <end position="53"/>
    </location>
</feature>
<keyword evidence="1" id="KW-0812">Transmembrane</keyword>
<accession>A0A0D6PD27</accession>
<comment type="caution">
    <text evidence="2">The sequence shown here is derived from an EMBL/GenBank/DDBJ whole genome shotgun (WGS) entry which is preliminary data.</text>
</comment>
<evidence type="ECO:0000313" key="3">
    <source>
        <dbReference type="Proteomes" id="UP000032668"/>
    </source>
</evidence>
<keyword evidence="1" id="KW-0472">Membrane</keyword>
<dbReference type="RefSeq" id="WP_158320083.1">
    <property type="nucleotide sequence ID" value="NZ_BANC01000025.1"/>
</dbReference>
<organism evidence="2 3">
    <name type="scientific">Acidocella aminolytica 101 = DSM 11237</name>
    <dbReference type="NCBI Taxonomy" id="1120923"/>
    <lineage>
        <taxon>Bacteria</taxon>
        <taxon>Pseudomonadati</taxon>
        <taxon>Pseudomonadota</taxon>
        <taxon>Alphaproteobacteria</taxon>
        <taxon>Acetobacterales</taxon>
        <taxon>Acidocellaceae</taxon>
        <taxon>Acidocella</taxon>
    </lineage>
</organism>
<feature type="transmembrane region" description="Helical" evidence="1">
    <location>
        <begin position="12"/>
        <end position="30"/>
    </location>
</feature>
<reference evidence="2 3" key="1">
    <citation type="submission" date="2012-11" db="EMBL/GenBank/DDBJ databases">
        <title>Whole genome sequence of Acidocella aminolytica 101 = DSM 11237.</title>
        <authorList>
            <person name="Azuma Y."/>
            <person name="Higashiura N."/>
            <person name="Hirakawa H."/>
            <person name="Matsushita K."/>
        </authorList>
    </citation>
    <scope>NUCLEOTIDE SEQUENCE [LARGE SCALE GENOMIC DNA]</scope>
    <source>
        <strain evidence="3">101 / DSM 11237</strain>
    </source>
</reference>
<dbReference type="AlphaFoldDB" id="A0A0D6PD27"/>
<evidence type="ECO:0000313" key="2">
    <source>
        <dbReference type="EMBL" id="GAN79645.1"/>
    </source>
</evidence>
<dbReference type="Proteomes" id="UP000032668">
    <property type="component" value="Unassembled WGS sequence"/>
</dbReference>
<keyword evidence="1" id="KW-1133">Transmembrane helix</keyword>
<name>A0A0D6PD27_9PROT</name>
<dbReference type="STRING" id="1120923.SAMN02746095_01979"/>
<protein>
    <submittedName>
        <fullName evidence="2">Uncharacterized protein</fullName>
    </submittedName>
</protein>
<sequence length="55" mass="5613">MQGFFKTLFGDKRTLAVAGLSILVTLGVLHSPAASMAGLALPLCLVAGAAYLAKH</sequence>